<comment type="caution">
    <text evidence="1">The sequence shown here is derived from an EMBL/GenBank/DDBJ whole genome shotgun (WGS) entry which is preliminary data.</text>
</comment>
<protein>
    <submittedName>
        <fullName evidence="1">F-box domain-containing protein</fullName>
    </submittedName>
</protein>
<gene>
    <name evidence="1" type="ORF">IHE45_03G077300</name>
</gene>
<sequence>MASSGSPSAKEEQIGGVVVDLVSGNEHNKTKKAVGFIPLDIIIDILSRVPGSSLIRFRLVCKLWHSLTYDPRLVDLHLDRASRVAPPRVMLFFQNEEQGHRKFHFNMLEDTWKRRNGLTSDSDGVLSTPPCNGLVCLYDYHHNIRLCNPTTREFLHLPRPTRNSKSVLSSFPKCFLGFHPVTKKYKVVRFFYHQMNHVTESYDLGCEVFTLGTWSWKYVGSIDCYLTGQGVNANGYLYWTKGVNTVIPDQIVAFDLESEKFNSIAVPDFLSYQIIVQGAMFLVQLEGKLCVVNAPYDSPGSMDAWMLEDPINNVWIHRFSISLHSIPGYRRRPEPIFIHNGRVLLRWLEKLFYKSLDNEQKDTECVYADNCLNSSAKAYAFVESLVSLDSENHHSFIS</sequence>
<evidence type="ECO:0000313" key="2">
    <source>
        <dbReference type="Proteomes" id="UP000827976"/>
    </source>
</evidence>
<dbReference type="EMBL" id="CM037013">
    <property type="protein sequence ID" value="KAH7689139.1"/>
    <property type="molecule type" value="Genomic_DNA"/>
</dbReference>
<accession>A0ACB7WLG0</accession>
<organism evidence="1 2">
    <name type="scientific">Dioscorea alata</name>
    <name type="common">Purple yam</name>
    <dbReference type="NCBI Taxonomy" id="55571"/>
    <lineage>
        <taxon>Eukaryota</taxon>
        <taxon>Viridiplantae</taxon>
        <taxon>Streptophyta</taxon>
        <taxon>Embryophyta</taxon>
        <taxon>Tracheophyta</taxon>
        <taxon>Spermatophyta</taxon>
        <taxon>Magnoliopsida</taxon>
        <taxon>Liliopsida</taxon>
        <taxon>Dioscoreales</taxon>
        <taxon>Dioscoreaceae</taxon>
        <taxon>Dioscorea</taxon>
    </lineage>
</organism>
<dbReference type="Proteomes" id="UP000827976">
    <property type="component" value="Chromosome 3"/>
</dbReference>
<name>A0ACB7WLG0_DIOAL</name>
<keyword evidence="2" id="KW-1185">Reference proteome</keyword>
<reference evidence="2" key="1">
    <citation type="journal article" date="2022" name="Nat. Commun.">
        <title>Chromosome evolution and the genetic basis of agronomically important traits in greater yam.</title>
        <authorList>
            <person name="Bredeson J.V."/>
            <person name="Lyons J.B."/>
            <person name="Oniyinde I.O."/>
            <person name="Okereke N.R."/>
            <person name="Kolade O."/>
            <person name="Nnabue I."/>
            <person name="Nwadili C.O."/>
            <person name="Hribova E."/>
            <person name="Parker M."/>
            <person name="Nwogha J."/>
            <person name="Shu S."/>
            <person name="Carlson J."/>
            <person name="Kariba R."/>
            <person name="Muthemba S."/>
            <person name="Knop K."/>
            <person name="Barton G.J."/>
            <person name="Sherwood A.V."/>
            <person name="Lopez-Montes A."/>
            <person name="Asiedu R."/>
            <person name="Jamnadass R."/>
            <person name="Muchugi A."/>
            <person name="Goodstein D."/>
            <person name="Egesi C.N."/>
            <person name="Featherston J."/>
            <person name="Asfaw A."/>
            <person name="Simpson G.G."/>
            <person name="Dolezel J."/>
            <person name="Hendre P.S."/>
            <person name="Van Deynze A."/>
            <person name="Kumar P.L."/>
            <person name="Obidiegwu J.E."/>
            <person name="Bhattacharjee R."/>
            <person name="Rokhsar D.S."/>
        </authorList>
    </citation>
    <scope>NUCLEOTIDE SEQUENCE [LARGE SCALE GENOMIC DNA]</scope>
    <source>
        <strain evidence="2">cv. TDa95/00328</strain>
    </source>
</reference>
<proteinExistence type="predicted"/>
<evidence type="ECO:0000313" key="1">
    <source>
        <dbReference type="EMBL" id="KAH7689139.1"/>
    </source>
</evidence>